<feature type="compositionally biased region" description="Basic and acidic residues" evidence="8">
    <location>
        <begin position="1"/>
        <end position="10"/>
    </location>
</feature>
<accession>A0A1G6UER1</accession>
<evidence type="ECO:0000313" key="11">
    <source>
        <dbReference type="Proteomes" id="UP000182100"/>
    </source>
</evidence>
<dbReference type="Gene3D" id="1.10.8.60">
    <property type="match status" value="1"/>
</dbReference>
<feature type="coiled-coil region" evidence="6">
    <location>
        <begin position="60"/>
        <end position="94"/>
    </location>
</feature>
<evidence type="ECO:0000256" key="4">
    <source>
        <dbReference type="ARBA" id="ARBA00023054"/>
    </source>
</evidence>
<keyword evidence="4 6" id="KW-0175">Coiled coil</keyword>
<evidence type="ECO:0000259" key="9">
    <source>
        <dbReference type="SMART" id="SM00382"/>
    </source>
</evidence>
<dbReference type="InterPro" id="IPR032501">
    <property type="entry name" value="Prot_ATP_ID_OB_2nd"/>
</dbReference>
<dbReference type="GO" id="GO:0016887">
    <property type="term" value="F:ATP hydrolysis activity"/>
    <property type="evidence" value="ECO:0007669"/>
    <property type="project" value="UniProtKB-UniRule"/>
</dbReference>
<protein>
    <recommendedName>
        <fullName evidence="6">AAA ATPase forming ring-shaped complexes</fullName>
        <shortName evidence="6">ARC</shortName>
    </recommendedName>
</protein>
<dbReference type="FunFam" id="2.40.50.140:FF:000109">
    <property type="entry name" value="AAA ATPase forming ring-shaped complexes"/>
    <property type="match status" value="1"/>
</dbReference>
<dbReference type="GO" id="GO:0000502">
    <property type="term" value="C:proteasome complex"/>
    <property type="evidence" value="ECO:0007669"/>
    <property type="project" value="UniProtKB-KW"/>
</dbReference>
<dbReference type="InterPro" id="IPR022482">
    <property type="entry name" value="Proteasome_ATPase"/>
</dbReference>
<feature type="binding site" evidence="6">
    <location>
        <begin position="276"/>
        <end position="281"/>
    </location>
    <ligand>
        <name>ATP</name>
        <dbReference type="ChEBI" id="CHEBI:30616"/>
    </ligand>
</feature>
<dbReference type="SUPFAM" id="SSF52540">
    <property type="entry name" value="P-loop containing nucleoside triphosphate hydrolases"/>
    <property type="match status" value="1"/>
</dbReference>
<keyword evidence="3 10" id="KW-0647">Proteasome</keyword>
<dbReference type="Pfam" id="PF00004">
    <property type="entry name" value="AAA"/>
    <property type="match status" value="1"/>
</dbReference>
<comment type="subunit">
    <text evidence="6">Homohexamer. Assembles into a hexameric ring structure.</text>
</comment>
<dbReference type="STRING" id="67344.SAMN05216505_107151"/>
<reference evidence="11" key="1">
    <citation type="submission" date="2016-10" db="EMBL/GenBank/DDBJ databases">
        <authorList>
            <person name="Varghese N."/>
            <person name="Submissions S."/>
        </authorList>
    </citation>
    <scope>NUCLEOTIDE SEQUENCE [LARGE SCALE GENOMIC DNA]</scope>
    <source>
        <strain evidence="11">CGMCC 4.3504</strain>
    </source>
</reference>
<evidence type="ECO:0000256" key="7">
    <source>
        <dbReference type="RuleBase" id="RU003651"/>
    </source>
</evidence>
<dbReference type="InterPro" id="IPR050168">
    <property type="entry name" value="AAA_ATPase_domain"/>
</dbReference>
<dbReference type="RefSeq" id="WP_055571817.1">
    <property type="nucleotide sequence ID" value="NZ_FMZK01000007.1"/>
</dbReference>
<dbReference type="FunFam" id="1.20.5.170:FF:000018">
    <property type="entry name" value="AAA ATPase forming ring-shaped complexes"/>
    <property type="match status" value="1"/>
</dbReference>
<dbReference type="Gene3D" id="3.40.50.300">
    <property type="entry name" value="P-loop containing nucleotide triphosphate hydrolases"/>
    <property type="match status" value="1"/>
</dbReference>
<dbReference type="PANTHER" id="PTHR23077:SF144">
    <property type="entry name" value="PROTEASOME-ASSOCIATED ATPASE"/>
    <property type="match status" value="1"/>
</dbReference>
<dbReference type="InterPro" id="IPR012340">
    <property type="entry name" value="NA-bd_OB-fold"/>
</dbReference>
<keyword evidence="2 6" id="KW-0067">ATP-binding</keyword>
<dbReference type="SMART" id="SM00382">
    <property type="entry name" value="AAA"/>
    <property type="match status" value="1"/>
</dbReference>
<dbReference type="GO" id="GO:0005524">
    <property type="term" value="F:ATP binding"/>
    <property type="evidence" value="ECO:0007669"/>
    <property type="project" value="UniProtKB-UniRule"/>
</dbReference>
<dbReference type="Gene3D" id="1.20.5.170">
    <property type="match status" value="1"/>
</dbReference>
<dbReference type="PROSITE" id="PS00674">
    <property type="entry name" value="AAA"/>
    <property type="match status" value="1"/>
</dbReference>
<dbReference type="HAMAP" id="MF_02112">
    <property type="entry name" value="ARC_ATPase"/>
    <property type="match status" value="1"/>
</dbReference>
<evidence type="ECO:0000256" key="1">
    <source>
        <dbReference type="ARBA" id="ARBA00022741"/>
    </source>
</evidence>
<dbReference type="EMBL" id="FMZK01000007">
    <property type="protein sequence ID" value="SDD39872.1"/>
    <property type="molecule type" value="Genomic_DNA"/>
</dbReference>
<keyword evidence="5" id="KW-0143">Chaperone</keyword>
<name>A0A1G6UER1_9ACTN</name>
<dbReference type="Pfam" id="PF16450">
    <property type="entry name" value="Prot_ATP_ID_OB_C"/>
    <property type="match status" value="1"/>
</dbReference>
<evidence type="ECO:0000256" key="5">
    <source>
        <dbReference type="ARBA" id="ARBA00023186"/>
    </source>
</evidence>
<dbReference type="NCBIfam" id="TIGR03689">
    <property type="entry name" value="pup_AAA"/>
    <property type="match status" value="1"/>
</dbReference>
<sequence length="588" mass="65072">MAAHDDDMNRGIRPGRGSEDPAGQIAYLEQEIAVLRRKLADSPRHTRILEERIVELQTNLAGVSAQNERLAGTLREARDQIVALKEEVDRLAQPPAGFGVFLVANEDGTADIFTGGRKLRVNVSPGVDLEELRRGQEVMLNEALNVVEAMEFERVGDIVTLKEILEDGERALVLGHTDEERVVRLAEPLLGITIRPGDALLLEPRSGYVYEVVPKSEVEELVLEEVPDIGYEQIGGLGNQIEAIRDAVELPYLYPDLFKEHELRPPKGVLLYGPPGCGKTLIAKAVANSLAKKVAEVTGVAAGKSFFLNIKGPELLNKYVGETERQIRLVFQRAREKASEGTPVIVFFDEMESLFRTRGSGVSSDVENTIVPQLLAEIDGVEGLQNVVVIGASNREDMIDPAILRPGRLDVKIKIERPDAEAAKDIFGKYLTQRLPLHGDDLAEHGGDRDTTVQSMIQTAVEHMYAETEENRFLEVTYANGDKEVLYFKDFNSGAMIENIVGRAKKMAIKDFLEKTQKGLRVSHLLQACVDEFKENEDLPNTTNPDDWARISGKKGERIVYIRTLITGKQGSDTGRSIDTVANTGQYL</sequence>
<comment type="similarity">
    <text evidence="6 7">Belongs to the AAA ATPase family.</text>
</comment>
<evidence type="ECO:0000256" key="8">
    <source>
        <dbReference type="SAM" id="MobiDB-lite"/>
    </source>
</evidence>
<dbReference type="PANTHER" id="PTHR23077">
    <property type="entry name" value="AAA-FAMILY ATPASE"/>
    <property type="match status" value="1"/>
</dbReference>
<dbReference type="FunFam" id="3.40.50.300:FF:000155">
    <property type="entry name" value="AAA ATPase forming ring-shaped complexes"/>
    <property type="match status" value="1"/>
</dbReference>
<evidence type="ECO:0000313" key="10">
    <source>
        <dbReference type="EMBL" id="SDD39872.1"/>
    </source>
</evidence>
<dbReference type="GO" id="GO:0019941">
    <property type="term" value="P:modification-dependent protein catabolic process"/>
    <property type="evidence" value="ECO:0007669"/>
    <property type="project" value="InterPro"/>
</dbReference>
<dbReference type="InterPro" id="IPR003960">
    <property type="entry name" value="ATPase_AAA_CS"/>
</dbReference>
<keyword evidence="1 6" id="KW-0547">Nucleotide-binding</keyword>
<dbReference type="Pfam" id="PF17758">
    <property type="entry name" value="Prot_ATP_ID_OB_N"/>
    <property type="match status" value="1"/>
</dbReference>
<dbReference type="AlphaFoldDB" id="A0A1G6UER1"/>
<dbReference type="InterPro" id="IPR003959">
    <property type="entry name" value="ATPase_AAA_core"/>
</dbReference>
<dbReference type="Proteomes" id="UP000182100">
    <property type="component" value="Unassembled WGS sequence"/>
</dbReference>
<feature type="region of interest" description="Disordered" evidence="8">
    <location>
        <begin position="1"/>
        <end position="23"/>
    </location>
</feature>
<feature type="domain" description="AAA+ ATPase" evidence="9">
    <location>
        <begin position="265"/>
        <end position="419"/>
    </location>
</feature>
<gene>
    <name evidence="6" type="primary">arc</name>
    <name evidence="10" type="ORF">SAMN05216505_107151</name>
</gene>
<dbReference type="GO" id="GO:0010498">
    <property type="term" value="P:proteasomal protein catabolic process"/>
    <property type="evidence" value="ECO:0007669"/>
    <property type="project" value="InterPro"/>
</dbReference>
<dbReference type="InterPro" id="IPR027417">
    <property type="entry name" value="P-loop_NTPase"/>
</dbReference>
<dbReference type="Gene3D" id="2.40.50.140">
    <property type="entry name" value="Nucleic acid-binding proteins"/>
    <property type="match status" value="2"/>
</dbReference>
<keyword evidence="11" id="KW-1185">Reference proteome</keyword>
<evidence type="ECO:0000256" key="2">
    <source>
        <dbReference type="ARBA" id="ARBA00022840"/>
    </source>
</evidence>
<evidence type="ECO:0000256" key="6">
    <source>
        <dbReference type="HAMAP-Rule" id="MF_02112"/>
    </source>
</evidence>
<dbReference type="InterPro" id="IPR003593">
    <property type="entry name" value="AAA+_ATPase"/>
</dbReference>
<evidence type="ECO:0000256" key="3">
    <source>
        <dbReference type="ARBA" id="ARBA00022942"/>
    </source>
</evidence>
<organism evidence="10 11">
    <name type="scientific">Streptomyces prasinopilosus</name>
    <dbReference type="NCBI Taxonomy" id="67344"/>
    <lineage>
        <taxon>Bacteria</taxon>
        <taxon>Bacillati</taxon>
        <taxon>Actinomycetota</taxon>
        <taxon>Actinomycetes</taxon>
        <taxon>Kitasatosporales</taxon>
        <taxon>Streptomycetaceae</taxon>
        <taxon>Streptomyces</taxon>
    </lineage>
</organism>
<dbReference type="InterPro" id="IPR041626">
    <property type="entry name" value="Prot_ATP_ID_OB_N"/>
</dbReference>
<proteinExistence type="inferred from homology"/>